<dbReference type="InterPro" id="IPR029044">
    <property type="entry name" value="Nucleotide-diphossugar_trans"/>
</dbReference>
<gene>
    <name evidence="7" type="ORF">ACFFVI_18315</name>
</gene>
<dbReference type="Gene3D" id="3.90.550.10">
    <property type="entry name" value="Spore Coat Polysaccharide Biosynthesis Protein SpsA, Chain A"/>
    <property type="match status" value="1"/>
</dbReference>
<name>A0ABV5LXU0_9ACTN</name>
<dbReference type="RefSeq" id="WP_380136519.1">
    <property type="nucleotide sequence ID" value="NZ_JBHLUI010000007.1"/>
</dbReference>
<evidence type="ECO:0000256" key="3">
    <source>
        <dbReference type="ARBA" id="ARBA00022676"/>
    </source>
</evidence>
<comment type="caution">
    <text evidence="7">The sequence shown here is derived from an EMBL/GenBank/DDBJ whole genome shotgun (WGS) entry which is preliminary data.</text>
</comment>
<evidence type="ECO:0000256" key="2">
    <source>
        <dbReference type="ARBA" id="ARBA00006739"/>
    </source>
</evidence>
<sequence length="355" mass="38486">MLSVSDDTRNSEDPAVAPPPTPGREELHVIVAVLTYRRPDDLAALLPELGRQSGHRALAVGDGRVHPATRAEVEVLIVDNDPVAQPSVRRLVEAAGAAYVHEPNPGIAAGRNRALDEALARGADVLVFLDDDERPGPDWLAHLLDTYARTGAGAVVGPVVSEFAVDLDPWMRAGRFFDRRRLPTGTPVTVAATNNLLLDLFMLRRTAIRFDERYGLTGGSDTLFTRRLAMAGVEMVWCDEAVVVDVVPPERCRPEWVLRRARRSGNGWSRTTLTLTQGSLPRVLARVRLSAQGAVRLGGGALRLGAGRVTQRLDWQARGARTLERGRGLLGGAWGRVETEYARPTGTATGDRTPG</sequence>
<dbReference type="InterPro" id="IPR001173">
    <property type="entry name" value="Glyco_trans_2-like"/>
</dbReference>
<keyword evidence="3" id="KW-0328">Glycosyltransferase</keyword>
<evidence type="ECO:0000313" key="8">
    <source>
        <dbReference type="Proteomes" id="UP001589748"/>
    </source>
</evidence>
<dbReference type="PANTHER" id="PTHR43179:SF12">
    <property type="entry name" value="GALACTOFURANOSYLTRANSFERASE GLFT2"/>
    <property type="match status" value="1"/>
</dbReference>
<keyword evidence="8" id="KW-1185">Reference proteome</keyword>
<accession>A0ABV5LXU0</accession>
<keyword evidence="4" id="KW-0808">Transferase</keyword>
<reference evidence="7 8" key="1">
    <citation type="submission" date="2024-09" db="EMBL/GenBank/DDBJ databases">
        <authorList>
            <person name="Sun Q."/>
            <person name="Mori K."/>
        </authorList>
    </citation>
    <scope>NUCLEOTIDE SEQUENCE [LARGE SCALE GENOMIC DNA]</scope>
    <source>
        <strain evidence="7 8">TISTR 1856</strain>
    </source>
</reference>
<feature type="domain" description="Glycosyltransferase 2-like" evidence="6">
    <location>
        <begin position="31"/>
        <end position="181"/>
    </location>
</feature>
<comment type="pathway">
    <text evidence="1">Cell wall biogenesis; cell wall polysaccharide biosynthesis.</text>
</comment>
<comment type="similarity">
    <text evidence="2">Belongs to the glycosyltransferase 2 family.</text>
</comment>
<evidence type="ECO:0000256" key="1">
    <source>
        <dbReference type="ARBA" id="ARBA00004776"/>
    </source>
</evidence>
<dbReference type="PANTHER" id="PTHR43179">
    <property type="entry name" value="RHAMNOSYLTRANSFERASE WBBL"/>
    <property type="match status" value="1"/>
</dbReference>
<dbReference type="Proteomes" id="UP001589748">
    <property type="component" value="Unassembled WGS sequence"/>
</dbReference>
<dbReference type="SUPFAM" id="SSF53448">
    <property type="entry name" value="Nucleotide-diphospho-sugar transferases"/>
    <property type="match status" value="1"/>
</dbReference>
<dbReference type="EMBL" id="JBHMDM010000013">
    <property type="protein sequence ID" value="MFB9378918.1"/>
    <property type="molecule type" value="Genomic_DNA"/>
</dbReference>
<feature type="compositionally biased region" description="Basic and acidic residues" evidence="5">
    <location>
        <begin position="1"/>
        <end position="12"/>
    </location>
</feature>
<feature type="region of interest" description="Disordered" evidence="5">
    <location>
        <begin position="1"/>
        <end position="24"/>
    </location>
</feature>
<dbReference type="Pfam" id="PF00535">
    <property type="entry name" value="Glycos_transf_2"/>
    <property type="match status" value="1"/>
</dbReference>
<evidence type="ECO:0000313" key="7">
    <source>
        <dbReference type="EMBL" id="MFB9378918.1"/>
    </source>
</evidence>
<evidence type="ECO:0000259" key="6">
    <source>
        <dbReference type="Pfam" id="PF00535"/>
    </source>
</evidence>
<proteinExistence type="inferred from homology"/>
<dbReference type="CDD" id="cd00761">
    <property type="entry name" value="Glyco_tranf_GTA_type"/>
    <property type="match status" value="1"/>
</dbReference>
<evidence type="ECO:0000256" key="5">
    <source>
        <dbReference type="SAM" id="MobiDB-lite"/>
    </source>
</evidence>
<organism evidence="7 8">
    <name type="scientific">Kineococcus gynurae</name>
    <dbReference type="NCBI Taxonomy" id="452979"/>
    <lineage>
        <taxon>Bacteria</taxon>
        <taxon>Bacillati</taxon>
        <taxon>Actinomycetota</taxon>
        <taxon>Actinomycetes</taxon>
        <taxon>Kineosporiales</taxon>
        <taxon>Kineosporiaceae</taxon>
        <taxon>Kineococcus</taxon>
    </lineage>
</organism>
<evidence type="ECO:0000256" key="4">
    <source>
        <dbReference type="ARBA" id="ARBA00022679"/>
    </source>
</evidence>
<protein>
    <submittedName>
        <fullName evidence="7">Glycosyltransferase family 2 protein</fullName>
    </submittedName>
</protein>